<evidence type="ECO:0000313" key="10">
    <source>
        <dbReference type="Proteomes" id="UP000008631"/>
    </source>
</evidence>
<dbReference type="Gene3D" id="3.55.40.20">
    <property type="entry name" value="Iron/manganese superoxide dismutase, C-terminal domain"/>
    <property type="match status" value="1"/>
</dbReference>
<dbReference type="AlphaFoldDB" id="E8QXM5"/>
<feature type="domain" description="Manganese/iron superoxide dismutase N-terminal" evidence="7">
    <location>
        <begin position="3"/>
        <end position="91"/>
    </location>
</feature>
<dbReference type="SUPFAM" id="SSF46609">
    <property type="entry name" value="Fe,Mn superoxide dismutase (SOD), N-terminal domain"/>
    <property type="match status" value="1"/>
</dbReference>
<evidence type="ECO:0000256" key="6">
    <source>
        <dbReference type="RuleBase" id="RU000414"/>
    </source>
</evidence>
<evidence type="ECO:0000259" key="7">
    <source>
        <dbReference type="Pfam" id="PF00081"/>
    </source>
</evidence>
<dbReference type="PIRSF" id="PIRSF000349">
    <property type="entry name" value="SODismutase"/>
    <property type="match status" value="1"/>
</dbReference>
<dbReference type="OrthoDB" id="9803125at2"/>
<dbReference type="Proteomes" id="UP000008631">
    <property type="component" value="Chromosome"/>
</dbReference>
<evidence type="ECO:0000313" key="9">
    <source>
        <dbReference type="EMBL" id="ADV63073.1"/>
    </source>
</evidence>
<dbReference type="PANTHER" id="PTHR43595:SF2">
    <property type="entry name" value="SMALL RIBOSOMAL SUBUNIT PROTEIN MS42"/>
    <property type="match status" value="1"/>
</dbReference>
<comment type="catalytic activity">
    <reaction evidence="6">
        <text>2 superoxide + 2 H(+) = H2O2 + O2</text>
        <dbReference type="Rhea" id="RHEA:20696"/>
        <dbReference type="ChEBI" id="CHEBI:15378"/>
        <dbReference type="ChEBI" id="CHEBI:15379"/>
        <dbReference type="ChEBI" id="CHEBI:16240"/>
        <dbReference type="ChEBI" id="CHEBI:18421"/>
        <dbReference type="EC" id="1.15.1.1"/>
    </reaction>
</comment>
<dbReference type="InterPro" id="IPR036314">
    <property type="entry name" value="SOD_C_sf"/>
</dbReference>
<dbReference type="eggNOG" id="COG0605">
    <property type="taxonomic scope" value="Bacteria"/>
</dbReference>
<organism evidence="9 10">
    <name type="scientific">Isosphaera pallida (strain ATCC 43644 / DSM 9630 / IS1B)</name>
    <dbReference type="NCBI Taxonomy" id="575540"/>
    <lineage>
        <taxon>Bacteria</taxon>
        <taxon>Pseudomonadati</taxon>
        <taxon>Planctomycetota</taxon>
        <taxon>Planctomycetia</taxon>
        <taxon>Isosphaerales</taxon>
        <taxon>Isosphaeraceae</taxon>
        <taxon>Isosphaera</taxon>
    </lineage>
</organism>
<dbReference type="SUPFAM" id="SSF54719">
    <property type="entry name" value="Fe,Mn superoxide dismutase (SOD), C-terminal domain"/>
    <property type="match status" value="1"/>
</dbReference>
<dbReference type="GO" id="GO:0005737">
    <property type="term" value="C:cytoplasm"/>
    <property type="evidence" value="ECO:0007669"/>
    <property type="project" value="TreeGrafter"/>
</dbReference>
<evidence type="ECO:0000256" key="4">
    <source>
        <dbReference type="ARBA" id="ARBA00023002"/>
    </source>
</evidence>
<dbReference type="InterPro" id="IPR001189">
    <property type="entry name" value="Mn/Fe_SOD"/>
</dbReference>
<dbReference type="Gene3D" id="1.10.287.990">
    <property type="entry name" value="Fe,Mn superoxide dismutase (SOD) domain"/>
    <property type="match status" value="1"/>
</dbReference>
<comment type="function">
    <text evidence="6">Destroys radicals which are normally produced within the cells and which are toxic to biological systems.</text>
</comment>
<dbReference type="InterPro" id="IPR019832">
    <property type="entry name" value="Mn/Fe_SOD_C"/>
</dbReference>
<name>E8QXM5_ISOPI</name>
<keyword evidence="3 5" id="KW-0479">Metal-binding</keyword>
<dbReference type="FunFam" id="3.55.40.20:FF:000001">
    <property type="entry name" value="Superoxide dismutase"/>
    <property type="match status" value="1"/>
</dbReference>
<dbReference type="FunCoup" id="E8QXM5">
    <property type="interactions" value="408"/>
</dbReference>
<dbReference type="PROSITE" id="PS00088">
    <property type="entry name" value="SOD_MN"/>
    <property type="match status" value="1"/>
</dbReference>
<dbReference type="InParanoid" id="E8QXM5"/>
<evidence type="ECO:0000256" key="1">
    <source>
        <dbReference type="ARBA" id="ARBA00008714"/>
    </source>
</evidence>
<feature type="binding site" evidence="5">
    <location>
        <position position="166"/>
    </location>
    <ligand>
        <name>Mn(2+)</name>
        <dbReference type="ChEBI" id="CHEBI:29035"/>
    </ligand>
</feature>
<dbReference type="FunFam" id="1.10.287.990:FF:000001">
    <property type="entry name" value="Superoxide dismutase"/>
    <property type="match status" value="1"/>
</dbReference>
<evidence type="ECO:0000256" key="5">
    <source>
        <dbReference type="PIRSR" id="PIRSR000349-1"/>
    </source>
</evidence>
<evidence type="ECO:0000256" key="2">
    <source>
        <dbReference type="ARBA" id="ARBA00012682"/>
    </source>
</evidence>
<dbReference type="EMBL" id="CP002353">
    <property type="protein sequence ID" value="ADV63073.1"/>
    <property type="molecule type" value="Genomic_DNA"/>
</dbReference>
<dbReference type="Pfam" id="PF02777">
    <property type="entry name" value="Sod_Fe_C"/>
    <property type="match status" value="1"/>
</dbReference>
<reference evidence="9 10" key="1">
    <citation type="journal article" date="2011" name="Stand. Genomic Sci.">
        <title>Complete genome sequence of Isosphaera pallida type strain (IS1B).</title>
        <authorList>
            <consortium name="US DOE Joint Genome Institute (JGI-PGF)"/>
            <person name="Goker M."/>
            <person name="Cleland D."/>
            <person name="Saunders E."/>
            <person name="Lapidus A."/>
            <person name="Nolan M."/>
            <person name="Lucas S."/>
            <person name="Hammon N."/>
            <person name="Deshpande S."/>
            <person name="Cheng J.F."/>
            <person name="Tapia R."/>
            <person name="Han C."/>
            <person name="Goodwin L."/>
            <person name="Pitluck S."/>
            <person name="Liolios K."/>
            <person name="Pagani I."/>
            <person name="Ivanova N."/>
            <person name="Mavromatis K."/>
            <person name="Pati A."/>
            <person name="Chen A."/>
            <person name="Palaniappan K."/>
            <person name="Land M."/>
            <person name="Hauser L."/>
            <person name="Chang Y.J."/>
            <person name="Jeffries C.D."/>
            <person name="Detter J.C."/>
            <person name="Beck B."/>
            <person name="Woyke T."/>
            <person name="Bristow J."/>
            <person name="Eisen J.A."/>
            <person name="Markowitz V."/>
            <person name="Hugenholtz P."/>
            <person name="Kyrpides N.C."/>
            <person name="Klenk H.P."/>
        </authorList>
    </citation>
    <scope>NUCLEOTIDE SEQUENCE [LARGE SCALE GENOMIC DNA]</scope>
    <source>
        <strain evidence="10">ATCC 43644 / DSM 9630 / IS1B</strain>
    </source>
</reference>
<dbReference type="PANTHER" id="PTHR43595">
    <property type="entry name" value="37S RIBOSOMAL PROTEIN S26, MITOCHONDRIAL"/>
    <property type="match status" value="1"/>
</dbReference>
<protein>
    <recommendedName>
        <fullName evidence="2 6">Superoxide dismutase</fullName>
        <ecNumber evidence="2 6">1.15.1.1</ecNumber>
    </recommendedName>
</protein>
<sequence>MAEYTLPALPYAYDALEPHIDARTMEIHHTKHHQAYITNLNNAIKDQPALQDLPIEKLIADLGAIPEAIRTTVRNNGGGHANHALFWQIMSPNGGGQPVGKLAAAIEGELHGFDSFKDAFSKAGLNRFGSGWAWLALDPSKKLVITSTPNQDSPIMEGMIPLLGMDVWEHAYYLKYQNRRADYIAAFFNVINWPMVDELYVKAMG</sequence>
<feature type="binding site" evidence="5">
    <location>
        <position position="170"/>
    </location>
    <ligand>
        <name>Mn(2+)</name>
        <dbReference type="ChEBI" id="CHEBI:29035"/>
    </ligand>
</feature>
<evidence type="ECO:0000259" key="8">
    <source>
        <dbReference type="Pfam" id="PF02777"/>
    </source>
</evidence>
<feature type="binding site" evidence="5">
    <location>
        <position position="28"/>
    </location>
    <ligand>
        <name>Mn(2+)</name>
        <dbReference type="ChEBI" id="CHEBI:29035"/>
    </ligand>
</feature>
<dbReference type="HOGENOM" id="CLU_031625_0_1_0"/>
<keyword evidence="4 6" id="KW-0560">Oxidoreductase</keyword>
<dbReference type="EC" id="1.15.1.1" evidence="2 6"/>
<comment type="similarity">
    <text evidence="1 6">Belongs to the iron/manganese superoxide dismutase family.</text>
</comment>
<dbReference type="KEGG" id="ipa:Isop_2501"/>
<dbReference type="InterPro" id="IPR019831">
    <property type="entry name" value="Mn/Fe_SOD_N"/>
</dbReference>
<dbReference type="GO" id="GO:0004784">
    <property type="term" value="F:superoxide dismutase activity"/>
    <property type="evidence" value="ECO:0007669"/>
    <property type="project" value="UniProtKB-EC"/>
</dbReference>
<dbReference type="InterPro" id="IPR019833">
    <property type="entry name" value="Mn/Fe_SOD_BS"/>
</dbReference>
<keyword evidence="10" id="KW-1185">Reference proteome</keyword>
<gene>
    <name evidence="9" type="ordered locus">Isop_2501</name>
</gene>
<feature type="binding site" evidence="5">
    <location>
        <position position="83"/>
    </location>
    <ligand>
        <name>Mn(2+)</name>
        <dbReference type="ChEBI" id="CHEBI:29035"/>
    </ligand>
</feature>
<dbReference type="GO" id="GO:0030145">
    <property type="term" value="F:manganese ion binding"/>
    <property type="evidence" value="ECO:0007669"/>
    <property type="project" value="UniProtKB-ARBA"/>
</dbReference>
<dbReference type="RefSeq" id="WP_013565361.1">
    <property type="nucleotide sequence ID" value="NC_014962.1"/>
</dbReference>
<feature type="domain" description="Manganese/iron superoxide dismutase C-terminal" evidence="8">
    <location>
        <begin position="99"/>
        <end position="198"/>
    </location>
</feature>
<dbReference type="STRING" id="575540.Isop_2501"/>
<dbReference type="InterPro" id="IPR036324">
    <property type="entry name" value="Mn/Fe_SOD_N_sf"/>
</dbReference>
<evidence type="ECO:0000256" key="3">
    <source>
        <dbReference type="ARBA" id="ARBA00022723"/>
    </source>
</evidence>
<proteinExistence type="inferred from homology"/>
<dbReference type="Pfam" id="PF00081">
    <property type="entry name" value="Sod_Fe_N"/>
    <property type="match status" value="1"/>
</dbReference>
<dbReference type="PRINTS" id="PR01703">
    <property type="entry name" value="MNSODISMTASE"/>
</dbReference>
<accession>E8QXM5</accession>